<dbReference type="Proteomes" id="UP000694287">
    <property type="component" value="Unassembled WGS sequence"/>
</dbReference>
<evidence type="ECO:0000256" key="7">
    <source>
        <dbReference type="SAM" id="MobiDB-lite"/>
    </source>
</evidence>
<feature type="transmembrane region" description="Helical" evidence="8">
    <location>
        <begin position="368"/>
        <end position="394"/>
    </location>
</feature>
<feature type="transmembrane region" description="Helical" evidence="8">
    <location>
        <begin position="46"/>
        <end position="68"/>
    </location>
</feature>
<feature type="transmembrane region" description="Helical" evidence="8">
    <location>
        <begin position="80"/>
        <end position="100"/>
    </location>
</feature>
<evidence type="ECO:0000256" key="2">
    <source>
        <dbReference type="ARBA" id="ARBA00022448"/>
    </source>
</evidence>
<dbReference type="Pfam" id="PF07690">
    <property type="entry name" value="MFS_1"/>
    <property type="match status" value="1"/>
</dbReference>
<sequence>MCLLPGRPAGDHHRRSEGVSAPPRTRRENSVVTPTRNGSTHRPGRTLALLAFAQFMTAIDFDIVFVALPDIGRSLGFSDVSLQTVVSAYTVVFGGFLLLGGRAADRLGARRVFVVGLALFGASSLAAGLADGPTALVAARAVQGLGAALLTPATLKLISSHFAEGTERNRAMAVWGAAGASGAAIGALGGGVLTSLLGWESVFLVNVPLVLVALVATPVLLAADVPAAGARNFDLPGALLVTAGATLVVLGLVSGPEAGWLSAPGAGALLVGAVLLALFVVVEARTRDPLVPLRLFANRNVLAAVTVVFVFMGTIGTLYYLFTTYLQDVLGYSPLQAGLAFLPLSLCSIAASILLVPLLLGRFGIRTTLVVGMTGVAASMVAMALGMSVGAGYWATLPAVLLWGTFAGLSFPPLFIAVATGVPAEQQGVAAALASTSQYIGSAVGLAALVAVATAGVGPAAGPDVVVAGLRDASWVAAAVTLVGAVLAALILRATPAPADAPVAALDEV</sequence>
<feature type="transmembrane region" description="Helical" evidence="8">
    <location>
        <begin position="400"/>
        <end position="419"/>
    </location>
</feature>
<evidence type="ECO:0000256" key="5">
    <source>
        <dbReference type="ARBA" id="ARBA00022989"/>
    </source>
</evidence>
<evidence type="ECO:0000256" key="6">
    <source>
        <dbReference type="ARBA" id="ARBA00023136"/>
    </source>
</evidence>
<proteinExistence type="predicted"/>
<name>A0ABS6URI3_9PSEU</name>
<feature type="transmembrane region" description="Helical" evidence="8">
    <location>
        <begin position="136"/>
        <end position="159"/>
    </location>
</feature>
<feature type="transmembrane region" description="Helical" evidence="8">
    <location>
        <begin position="342"/>
        <end position="361"/>
    </location>
</feature>
<keyword evidence="5 8" id="KW-1133">Transmembrane helix</keyword>
<organism evidence="10 11">
    <name type="scientific">Pseudonocardia abyssalis</name>
    <dbReference type="NCBI Taxonomy" id="2792008"/>
    <lineage>
        <taxon>Bacteria</taxon>
        <taxon>Bacillati</taxon>
        <taxon>Actinomycetota</taxon>
        <taxon>Actinomycetes</taxon>
        <taxon>Pseudonocardiales</taxon>
        <taxon>Pseudonocardiaceae</taxon>
        <taxon>Pseudonocardia</taxon>
    </lineage>
</organism>
<dbReference type="PANTHER" id="PTHR42718:SF46">
    <property type="entry name" value="BLR6921 PROTEIN"/>
    <property type="match status" value="1"/>
</dbReference>
<feature type="transmembrane region" description="Helical" evidence="8">
    <location>
        <begin position="260"/>
        <end position="281"/>
    </location>
</feature>
<evidence type="ECO:0000256" key="3">
    <source>
        <dbReference type="ARBA" id="ARBA00022475"/>
    </source>
</evidence>
<dbReference type="PROSITE" id="PS50850">
    <property type="entry name" value="MFS"/>
    <property type="match status" value="1"/>
</dbReference>
<feature type="region of interest" description="Disordered" evidence="7">
    <location>
        <begin position="1"/>
        <end position="40"/>
    </location>
</feature>
<feature type="transmembrane region" description="Helical" evidence="8">
    <location>
        <begin position="301"/>
        <end position="322"/>
    </location>
</feature>
<reference evidence="10 11" key="1">
    <citation type="submission" date="2020-11" db="EMBL/GenBank/DDBJ databases">
        <title>Pseudonocardia abyssalis sp. nov. and Pseudonocardia oceani sp. nov., description and phylogenomic analysis of two novel actinomycetes isolated from the deep Southern Ocean.</title>
        <authorList>
            <person name="Parra J."/>
        </authorList>
    </citation>
    <scope>NUCLEOTIDE SEQUENCE [LARGE SCALE GENOMIC DNA]</scope>
    <source>
        <strain evidence="10 11">KRD-168</strain>
    </source>
</reference>
<feature type="transmembrane region" description="Helical" evidence="8">
    <location>
        <begin position="439"/>
        <end position="461"/>
    </location>
</feature>
<protein>
    <submittedName>
        <fullName evidence="10">MFS transporter</fullName>
    </submittedName>
</protein>
<evidence type="ECO:0000256" key="4">
    <source>
        <dbReference type="ARBA" id="ARBA00022692"/>
    </source>
</evidence>
<feature type="transmembrane region" description="Helical" evidence="8">
    <location>
        <begin position="473"/>
        <end position="492"/>
    </location>
</feature>
<feature type="transmembrane region" description="Helical" evidence="8">
    <location>
        <begin position="235"/>
        <end position="254"/>
    </location>
</feature>
<keyword evidence="2" id="KW-0813">Transport</keyword>
<keyword evidence="4 8" id="KW-0812">Transmembrane</keyword>
<dbReference type="InterPro" id="IPR020846">
    <property type="entry name" value="MFS_dom"/>
</dbReference>
<comment type="caution">
    <text evidence="10">The sequence shown here is derived from an EMBL/GenBank/DDBJ whole genome shotgun (WGS) entry which is preliminary data.</text>
</comment>
<evidence type="ECO:0000259" key="9">
    <source>
        <dbReference type="PROSITE" id="PS50850"/>
    </source>
</evidence>
<accession>A0ABS6URI3</accession>
<dbReference type="PANTHER" id="PTHR42718">
    <property type="entry name" value="MAJOR FACILITATOR SUPERFAMILY MULTIDRUG TRANSPORTER MFSC"/>
    <property type="match status" value="1"/>
</dbReference>
<feature type="transmembrane region" description="Helical" evidence="8">
    <location>
        <begin position="112"/>
        <end position="130"/>
    </location>
</feature>
<gene>
    <name evidence="10" type="ORF">I4I81_11285</name>
</gene>
<keyword evidence="11" id="KW-1185">Reference proteome</keyword>
<dbReference type="CDD" id="cd17321">
    <property type="entry name" value="MFS_MMR_MDR_like"/>
    <property type="match status" value="1"/>
</dbReference>
<feature type="domain" description="Major facilitator superfamily (MFS) profile" evidence="9">
    <location>
        <begin position="46"/>
        <end position="496"/>
    </location>
</feature>
<feature type="transmembrane region" description="Helical" evidence="8">
    <location>
        <begin position="203"/>
        <end position="223"/>
    </location>
</feature>
<comment type="subcellular location">
    <subcellularLocation>
        <location evidence="1">Cell membrane</location>
        <topology evidence="1">Multi-pass membrane protein</topology>
    </subcellularLocation>
</comment>
<evidence type="ECO:0000256" key="8">
    <source>
        <dbReference type="SAM" id="Phobius"/>
    </source>
</evidence>
<evidence type="ECO:0000256" key="1">
    <source>
        <dbReference type="ARBA" id="ARBA00004651"/>
    </source>
</evidence>
<dbReference type="EMBL" id="JADQDK010000001">
    <property type="protein sequence ID" value="MBW0134840.1"/>
    <property type="molecule type" value="Genomic_DNA"/>
</dbReference>
<feature type="compositionally biased region" description="Polar residues" evidence="7">
    <location>
        <begin position="30"/>
        <end position="40"/>
    </location>
</feature>
<keyword evidence="6 8" id="KW-0472">Membrane</keyword>
<keyword evidence="3" id="KW-1003">Cell membrane</keyword>
<evidence type="ECO:0000313" key="10">
    <source>
        <dbReference type="EMBL" id="MBW0134840.1"/>
    </source>
</evidence>
<dbReference type="InterPro" id="IPR011701">
    <property type="entry name" value="MFS"/>
</dbReference>
<feature type="transmembrane region" description="Helical" evidence="8">
    <location>
        <begin position="171"/>
        <end position="197"/>
    </location>
</feature>
<evidence type="ECO:0000313" key="11">
    <source>
        <dbReference type="Proteomes" id="UP000694287"/>
    </source>
</evidence>